<dbReference type="FunFam" id="3.20.20.80:FF:000064">
    <property type="entry name" value="Oligo-1,6-glucosidase"/>
    <property type="match status" value="2"/>
</dbReference>
<comment type="similarity">
    <text evidence="1">Belongs to the glycosyl hydrolase 13 family.</text>
</comment>
<dbReference type="InterPro" id="IPR017853">
    <property type="entry name" value="GH"/>
</dbReference>
<proteinExistence type="inferred from homology"/>
<accession>A0A9D1IGE8</accession>
<dbReference type="CDD" id="cd11333">
    <property type="entry name" value="AmyAc_SI_OligoGlu_DGase"/>
    <property type="match status" value="1"/>
</dbReference>
<keyword evidence="3" id="KW-0326">Glycosidase</keyword>
<dbReference type="InterPro" id="IPR006047">
    <property type="entry name" value="GH13_cat_dom"/>
</dbReference>
<dbReference type="Pfam" id="PF00128">
    <property type="entry name" value="Alpha-amylase"/>
    <property type="match status" value="1"/>
</dbReference>
<reference evidence="5" key="2">
    <citation type="journal article" date="2021" name="PeerJ">
        <title>Extensive microbial diversity within the chicken gut microbiome revealed by metagenomics and culture.</title>
        <authorList>
            <person name="Gilroy R."/>
            <person name="Ravi A."/>
            <person name="Getino M."/>
            <person name="Pursley I."/>
            <person name="Horton D.L."/>
            <person name="Alikhan N.F."/>
            <person name="Baker D."/>
            <person name="Gharbi K."/>
            <person name="Hall N."/>
            <person name="Watson M."/>
            <person name="Adriaenssens E.M."/>
            <person name="Foster-Nyarko E."/>
            <person name="Jarju S."/>
            <person name="Secka A."/>
            <person name="Antonio M."/>
            <person name="Oren A."/>
            <person name="Chaudhuri R.R."/>
            <person name="La Ragione R."/>
            <person name="Hildebrand F."/>
            <person name="Pallen M.J."/>
        </authorList>
    </citation>
    <scope>NUCLEOTIDE SEQUENCE</scope>
    <source>
        <strain evidence="5">ChiGjej1B1-19959</strain>
    </source>
</reference>
<evidence type="ECO:0000313" key="5">
    <source>
        <dbReference type="EMBL" id="HIU35569.1"/>
    </source>
</evidence>
<dbReference type="Gene3D" id="2.60.40.1180">
    <property type="entry name" value="Golgi alpha-mannosidase II"/>
    <property type="match status" value="1"/>
</dbReference>
<dbReference type="AlphaFoldDB" id="A0A9D1IGE8"/>
<evidence type="ECO:0000259" key="4">
    <source>
        <dbReference type="SMART" id="SM00642"/>
    </source>
</evidence>
<dbReference type="SMART" id="SM00642">
    <property type="entry name" value="Aamy"/>
    <property type="match status" value="1"/>
</dbReference>
<evidence type="ECO:0000313" key="6">
    <source>
        <dbReference type="Proteomes" id="UP000824071"/>
    </source>
</evidence>
<dbReference type="SUPFAM" id="SSF51011">
    <property type="entry name" value="Glycosyl hydrolase domain"/>
    <property type="match status" value="1"/>
</dbReference>
<evidence type="ECO:0000256" key="2">
    <source>
        <dbReference type="ARBA" id="ARBA00022801"/>
    </source>
</evidence>
<organism evidence="5 6">
    <name type="scientific">Candidatus Fimenecus excrementigallinarum</name>
    <dbReference type="NCBI Taxonomy" id="2840816"/>
    <lineage>
        <taxon>Bacteria</taxon>
        <taxon>Bacillati</taxon>
        <taxon>Bacillota</taxon>
        <taxon>Clostridia</taxon>
        <taxon>Candidatus Fimenecus</taxon>
    </lineage>
</organism>
<reference evidence="5" key="1">
    <citation type="submission" date="2020-10" db="EMBL/GenBank/DDBJ databases">
        <authorList>
            <person name="Gilroy R."/>
        </authorList>
    </citation>
    <scope>NUCLEOTIDE SEQUENCE</scope>
    <source>
        <strain evidence="5">ChiGjej1B1-19959</strain>
    </source>
</reference>
<gene>
    <name evidence="5" type="ORF">IAC53_03055</name>
</gene>
<dbReference type="GO" id="GO:0004556">
    <property type="term" value="F:alpha-amylase activity"/>
    <property type="evidence" value="ECO:0007669"/>
    <property type="project" value="TreeGrafter"/>
</dbReference>
<feature type="domain" description="Glycosyl hydrolase family 13 catalytic" evidence="4">
    <location>
        <begin position="13"/>
        <end position="410"/>
    </location>
</feature>
<comment type="caution">
    <text evidence="5">The sequence shown here is derived from an EMBL/GenBank/DDBJ whole genome shotgun (WGS) entry which is preliminary data.</text>
</comment>
<dbReference type="EMBL" id="DVMW01000024">
    <property type="protein sequence ID" value="HIU35569.1"/>
    <property type="molecule type" value="Genomic_DNA"/>
</dbReference>
<dbReference type="Pfam" id="PF16657">
    <property type="entry name" value="Malt_amylase_C"/>
    <property type="match status" value="1"/>
</dbReference>
<protein>
    <submittedName>
        <fullName evidence="5">Alpha-glucosidase</fullName>
    </submittedName>
</protein>
<keyword evidence="2" id="KW-0378">Hydrolase</keyword>
<dbReference type="PANTHER" id="PTHR10357">
    <property type="entry name" value="ALPHA-AMYLASE FAMILY MEMBER"/>
    <property type="match status" value="1"/>
</dbReference>
<dbReference type="InterPro" id="IPR045857">
    <property type="entry name" value="O16G_dom_2"/>
</dbReference>
<dbReference type="InterPro" id="IPR032091">
    <property type="entry name" value="Malt_amylase-like_C"/>
</dbReference>
<dbReference type="Gene3D" id="3.20.20.80">
    <property type="entry name" value="Glycosidases"/>
    <property type="match status" value="1"/>
</dbReference>
<dbReference type="Gene3D" id="3.90.400.10">
    <property type="entry name" value="Oligo-1,6-glucosidase, Domain 2"/>
    <property type="match status" value="1"/>
</dbReference>
<name>A0A9D1IGE8_9FIRM</name>
<evidence type="ECO:0000256" key="1">
    <source>
        <dbReference type="ARBA" id="ARBA00008061"/>
    </source>
</evidence>
<dbReference type="SUPFAM" id="SSF51445">
    <property type="entry name" value="(Trans)glycosidases"/>
    <property type="match status" value="1"/>
</dbReference>
<sequence length="552" mass="63416">MKTRWYKDAVVYQIYPRSFFDANGDGIGDLPGILEKADYLKTLGVDAVWLSPCYKSPNDDNGYDISDYRDIMDEFGTMADFDKMLDAFHSRGIRVLMDLVVNHTSDEHAWFKESRKSRDNPYRDYYIWRDGTGPDKKRPPNGWRACFGGSAWEYDETTGQFYLHLFSKKQPDLNWDNQKVRQEVADICNFWLQKGVDGFRCDVITYISKPADLYHANQRDVVVGPNWKTYMRELSERSLGRYDTLIVGEAAGIDFPRACEITKEGEDLLDMLFHFEHVEVGTVCAKNQKSTDLRKWKGILARWQALPETSWGAVYYENHDRPRSLPRFAPAGPLRVPAAKSLAASLLFQKGTAFLYQGEELGMTNCVFRRADYRDIQSRNLLRDVRRYAGPLGAYIAERHLRRYARDHARTPMQWDDTANAGFTTGTPWMKVNENYREINARQELDDPDSVFRFYKDALAVRRRYIDLVRDGTFSLVDAANREVFAFVRTLGEKRLLVVCSLSPKPAGCAVPADLCKGKATLLLQNTEMPAAPRETLRLAPCACAVWYIEAE</sequence>
<dbReference type="GO" id="GO:0009313">
    <property type="term" value="P:oligosaccharide catabolic process"/>
    <property type="evidence" value="ECO:0007669"/>
    <property type="project" value="TreeGrafter"/>
</dbReference>
<evidence type="ECO:0000256" key="3">
    <source>
        <dbReference type="ARBA" id="ARBA00023295"/>
    </source>
</evidence>
<dbReference type="Proteomes" id="UP000824071">
    <property type="component" value="Unassembled WGS sequence"/>
</dbReference>
<dbReference type="FunFam" id="3.90.400.10:FF:000002">
    <property type="entry name" value="Sucrose isomerase"/>
    <property type="match status" value="1"/>
</dbReference>
<dbReference type="InterPro" id="IPR013780">
    <property type="entry name" value="Glyco_hydro_b"/>
</dbReference>
<dbReference type="PANTHER" id="PTHR10357:SF179">
    <property type="entry name" value="NEUTRAL AND BASIC AMINO ACID TRANSPORT PROTEIN RBAT"/>
    <property type="match status" value="1"/>
</dbReference>